<dbReference type="SFLD" id="SFLDG01067">
    <property type="entry name" value="SPASM/twitch_domain_containing"/>
    <property type="match status" value="1"/>
</dbReference>
<dbReference type="Pfam" id="PF04055">
    <property type="entry name" value="Radical_SAM"/>
    <property type="match status" value="1"/>
</dbReference>
<dbReference type="PANTHER" id="PTHR11228">
    <property type="entry name" value="RADICAL SAM DOMAIN PROTEIN"/>
    <property type="match status" value="1"/>
</dbReference>
<evidence type="ECO:0000256" key="5">
    <source>
        <dbReference type="ARBA" id="ARBA00023004"/>
    </source>
</evidence>
<evidence type="ECO:0000256" key="2">
    <source>
        <dbReference type="ARBA" id="ARBA00022485"/>
    </source>
</evidence>
<evidence type="ECO:0000313" key="9">
    <source>
        <dbReference type="EMBL" id="MTU40725.1"/>
    </source>
</evidence>
<keyword evidence="5" id="KW-0408">Iron</keyword>
<keyword evidence="6" id="KW-0411">Iron-sulfur</keyword>
<dbReference type="Gene3D" id="3.20.20.70">
    <property type="entry name" value="Aldolase class I"/>
    <property type="match status" value="1"/>
</dbReference>
<evidence type="ECO:0000256" key="6">
    <source>
        <dbReference type="ARBA" id="ARBA00023014"/>
    </source>
</evidence>
<dbReference type="SFLD" id="SFLDS00029">
    <property type="entry name" value="Radical_SAM"/>
    <property type="match status" value="1"/>
</dbReference>
<organism evidence="9 10">
    <name type="scientific">Parabacteroides merdae</name>
    <dbReference type="NCBI Taxonomy" id="46503"/>
    <lineage>
        <taxon>Bacteria</taxon>
        <taxon>Pseudomonadati</taxon>
        <taxon>Bacteroidota</taxon>
        <taxon>Bacteroidia</taxon>
        <taxon>Bacteroidales</taxon>
        <taxon>Tannerellaceae</taxon>
        <taxon>Parabacteroides</taxon>
    </lineage>
</organism>
<evidence type="ECO:0000256" key="1">
    <source>
        <dbReference type="ARBA" id="ARBA00001966"/>
    </source>
</evidence>
<proteinExistence type="predicted"/>
<accession>A0ABW9SD34</accession>
<protein>
    <submittedName>
        <fullName evidence="9">Radical SAM/SPASM domain-containing protein</fullName>
    </submittedName>
</protein>
<dbReference type="EMBL" id="WNCN01000022">
    <property type="protein sequence ID" value="MTU40725.1"/>
    <property type="molecule type" value="Genomic_DNA"/>
</dbReference>
<dbReference type="InterPro" id="IPR023885">
    <property type="entry name" value="4Fe4S-binding_SPASM_dom"/>
</dbReference>
<dbReference type="RefSeq" id="WP_155144187.1">
    <property type="nucleotide sequence ID" value="NZ_WNCN01000022.1"/>
</dbReference>
<feature type="domain" description="Radical SAM core" evidence="7">
    <location>
        <begin position="14"/>
        <end position="151"/>
    </location>
</feature>
<evidence type="ECO:0000259" key="8">
    <source>
        <dbReference type="Pfam" id="PF13186"/>
    </source>
</evidence>
<gene>
    <name evidence="9" type="ORF">GMD82_14960</name>
</gene>
<reference evidence="9 10" key="1">
    <citation type="journal article" date="2019" name="Nat. Med.">
        <title>A library of human gut bacterial isolates paired with longitudinal multiomics data enables mechanistic microbiome research.</title>
        <authorList>
            <person name="Poyet M."/>
            <person name="Groussin M."/>
            <person name="Gibbons S.M."/>
            <person name="Avila-Pacheco J."/>
            <person name="Jiang X."/>
            <person name="Kearney S.M."/>
            <person name="Perrotta A.R."/>
            <person name="Berdy B."/>
            <person name="Zhao S."/>
            <person name="Lieberman T.D."/>
            <person name="Swanson P.K."/>
            <person name="Smith M."/>
            <person name="Roesemann S."/>
            <person name="Alexander J.E."/>
            <person name="Rich S.A."/>
            <person name="Livny J."/>
            <person name="Vlamakis H."/>
            <person name="Clish C."/>
            <person name="Bullock K."/>
            <person name="Deik A."/>
            <person name="Scott J."/>
            <person name="Pierce K.A."/>
            <person name="Xavier R.J."/>
            <person name="Alm E.J."/>
        </authorList>
    </citation>
    <scope>NUCLEOTIDE SEQUENCE [LARGE SCALE GENOMIC DNA]</scope>
    <source>
        <strain evidence="9 10">BIOML-A29</strain>
    </source>
</reference>
<dbReference type="Proteomes" id="UP000434916">
    <property type="component" value="Unassembled WGS sequence"/>
</dbReference>
<dbReference type="PANTHER" id="PTHR11228:SF7">
    <property type="entry name" value="PQQA PEPTIDE CYCLASE"/>
    <property type="match status" value="1"/>
</dbReference>
<evidence type="ECO:0000313" key="10">
    <source>
        <dbReference type="Proteomes" id="UP000434916"/>
    </source>
</evidence>
<dbReference type="SFLD" id="SFLDG01387">
    <property type="entry name" value="BtrN-like_SPASM_domain_contain"/>
    <property type="match status" value="1"/>
</dbReference>
<dbReference type="SUPFAM" id="SSF102114">
    <property type="entry name" value="Radical SAM enzymes"/>
    <property type="match status" value="1"/>
</dbReference>
<dbReference type="CDD" id="cd01335">
    <property type="entry name" value="Radical_SAM"/>
    <property type="match status" value="1"/>
</dbReference>
<evidence type="ECO:0000256" key="3">
    <source>
        <dbReference type="ARBA" id="ARBA00022691"/>
    </source>
</evidence>
<comment type="caution">
    <text evidence="9">The sequence shown here is derived from an EMBL/GenBank/DDBJ whole genome shotgun (WGS) entry which is preliminary data.</text>
</comment>
<sequence length="326" mass="37315">MIKLPKITEASIDLSTICQLHCVECSTSKGITHAGIVGKGQLSFEDFSNFIDTNPEIKRIEMSNWGEIFLNKDIVKILEYAFRKGVTLYCGNGTNFNNVSEEALEALVKYRVEYLNISIDGATQETYSIYRVGGNLCNVLQNIERLNNYKERYNSEYPKLSWQFVIFGHNEQDLPKVKELCLKYNMAFNPKLNYSQFSPVKDKEFVRRESGLGVADRDEYRLKHNHEYKAPCYHCFSSPQINWNGDILGCSVNKWRSLGNVKDGSLTQWTESEGFKALVELLFEGRDTSIDLPCKHCPNLVIVNAERKSKVDDNTAKMQSIKWLGV</sequence>
<dbReference type="InterPro" id="IPR058240">
    <property type="entry name" value="rSAM_sf"/>
</dbReference>
<dbReference type="InterPro" id="IPR050377">
    <property type="entry name" value="Radical_SAM_PqqE_MftC-like"/>
</dbReference>
<dbReference type="Pfam" id="PF13186">
    <property type="entry name" value="SPASM"/>
    <property type="match status" value="1"/>
</dbReference>
<keyword evidence="4" id="KW-0479">Metal-binding</keyword>
<keyword evidence="3" id="KW-0949">S-adenosyl-L-methionine</keyword>
<feature type="domain" description="4Fe4S-binding SPASM" evidence="8">
    <location>
        <begin position="232"/>
        <end position="298"/>
    </location>
</feature>
<name>A0ABW9SD34_9BACT</name>
<dbReference type="InterPro" id="IPR007197">
    <property type="entry name" value="rSAM"/>
</dbReference>
<dbReference type="CDD" id="cd21109">
    <property type="entry name" value="SPASM"/>
    <property type="match status" value="1"/>
</dbReference>
<keyword evidence="2" id="KW-0004">4Fe-4S</keyword>
<evidence type="ECO:0000259" key="7">
    <source>
        <dbReference type="Pfam" id="PF04055"/>
    </source>
</evidence>
<dbReference type="InterPro" id="IPR034391">
    <property type="entry name" value="AdoMet-like_SPASM_containing"/>
</dbReference>
<keyword evidence="10" id="KW-1185">Reference proteome</keyword>
<comment type="cofactor">
    <cofactor evidence="1">
        <name>[4Fe-4S] cluster</name>
        <dbReference type="ChEBI" id="CHEBI:49883"/>
    </cofactor>
</comment>
<dbReference type="InterPro" id="IPR013785">
    <property type="entry name" value="Aldolase_TIM"/>
</dbReference>
<evidence type="ECO:0000256" key="4">
    <source>
        <dbReference type="ARBA" id="ARBA00022723"/>
    </source>
</evidence>